<evidence type="ECO:0000256" key="5">
    <source>
        <dbReference type="ARBA" id="ARBA00022842"/>
    </source>
</evidence>
<sequence>MTVSTVLFDLDDTLCEYRRSPQARLTAAFDRAGVDPYCTPTDLRAALPTLDPVETDREFYASLFAAAAEGTAADSLTATRVARAYEAVHDHTDVRFRAGAAAALSGLAGYDVGLVTNGGREVQSRKLAALDIADAFDVSVFATPEYGLKPNAYPFERALSALDTSPGDALYVGNSLRADVAGARRVGMPVAWFPATADYTRDPDPTPDYTLDTLADLHDVL</sequence>
<dbReference type="Proteomes" id="UP001596406">
    <property type="component" value="Unassembled WGS sequence"/>
</dbReference>
<dbReference type="GO" id="GO:0046872">
    <property type="term" value="F:metal ion binding"/>
    <property type="evidence" value="ECO:0007669"/>
    <property type="project" value="UniProtKB-KW"/>
</dbReference>
<dbReference type="NCBIfam" id="TIGR01549">
    <property type="entry name" value="HAD-SF-IA-v1"/>
    <property type="match status" value="1"/>
</dbReference>
<protein>
    <submittedName>
        <fullName evidence="6">HAD family hydrolase</fullName>
        <ecNumber evidence="6">3.1.3.-</ecNumber>
    </submittedName>
</protein>
<evidence type="ECO:0000256" key="2">
    <source>
        <dbReference type="ARBA" id="ARBA00007958"/>
    </source>
</evidence>
<comment type="caution">
    <text evidence="6">The sequence shown here is derived from an EMBL/GenBank/DDBJ whole genome shotgun (WGS) entry which is preliminary data.</text>
</comment>
<evidence type="ECO:0000256" key="3">
    <source>
        <dbReference type="ARBA" id="ARBA00022723"/>
    </source>
</evidence>
<dbReference type="SFLD" id="SFLDS00003">
    <property type="entry name" value="Haloacid_Dehalogenase"/>
    <property type="match status" value="1"/>
</dbReference>
<comment type="similarity">
    <text evidence="2">Belongs to the HAD-like hydrolase superfamily.</text>
</comment>
<proteinExistence type="inferred from homology"/>
<name>A0ABD5U8A6_9EURY</name>
<reference evidence="6 7" key="1">
    <citation type="journal article" date="2019" name="Int. J. Syst. Evol. Microbiol.">
        <title>The Global Catalogue of Microorganisms (GCM) 10K type strain sequencing project: providing services to taxonomists for standard genome sequencing and annotation.</title>
        <authorList>
            <consortium name="The Broad Institute Genomics Platform"/>
            <consortium name="The Broad Institute Genome Sequencing Center for Infectious Disease"/>
            <person name="Wu L."/>
            <person name="Ma J."/>
        </authorList>
    </citation>
    <scope>NUCLEOTIDE SEQUENCE [LARGE SCALE GENOMIC DNA]</scope>
    <source>
        <strain evidence="6 7">PSRA2</strain>
    </source>
</reference>
<dbReference type="RefSeq" id="WP_304448112.1">
    <property type="nucleotide sequence ID" value="NZ_JARRAH010000001.1"/>
</dbReference>
<dbReference type="Pfam" id="PF13419">
    <property type="entry name" value="HAD_2"/>
    <property type="match status" value="1"/>
</dbReference>
<evidence type="ECO:0000313" key="6">
    <source>
        <dbReference type="EMBL" id="MFC6836428.1"/>
    </source>
</evidence>
<accession>A0ABD5U8A6</accession>
<dbReference type="EMBL" id="JBHSXM010000001">
    <property type="protein sequence ID" value="MFC6836428.1"/>
    <property type="molecule type" value="Genomic_DNA"/>
</dbReference>
<dbReference type="SFLD" id="SFLDG01129">
    <property type="entry name" value="C1.5:_HAD__Beta-PGM__Phosphata"/>
    <property type="match status" value="1"/>
</dbReference>
<gene>
    <name evidence="6" type="ORF">ACFQHK_07890</name>
</gene>
<dbReference type="PANTHER" id="PTHR46470">
    <property type="entry name" value="N-ACYLNEURAMINATE-9-PHOSPHATASE"/>
    <property type="match status" value="1"/>
</dbReference>
<dbReference type="InterPro" id="IPR041492">
    <property type="entry name" value="HAD_2"/>
</dbReference>
<dbReference type="InterPro" id="IPR036412">
    <property type="entry name" value="HAD-like_sf"/>
</dbReference>
<dbReference type="GO" id="GO:0016787">
    <property type="term" value="F:hydrolase activity"/>
    <property type="evidence" value="ECO:0007669"/>
    <property type="project" value="UniProtKB-KW"/>
</dbReference>
<organism evidence="6 7">
    <name type="scientific">Halomarina ordinaria</name>
    <dbReference type="NCBI Taxonomy" id="3033939"/>
    <lineage>
        <taxon>Archaea</taxon>
        <taxon>Methanobacteriati</taxon>
        <taxon>Methanobacteriota</taxon>
        <taxon>Stenosarchaea group</taxon>
        <taxon>Halobacteria</taxon>
        <taxon>Halobacteriales</taxon>
        <taxon>Natronomonadaceae</taxon>
        <taxon>Halomarina</taxon>
    </lineage>
</organism>
<dbReference type="AlphaFoldDB" id="A0ABD5U8A6"/>
<evidence type="ECO:0000256" key="4">
    <source>
        <dbReference type="ARBA" id="ARBA00022801"/>
    </source>
</evidence>
<dbReference type="SUPFAM" id="SSF56784">
    <property type="entry name" value="HAD-like"/>
    <property type="match status" value="1"/>
</dbReference>
<keyword evidence="3" id="KW-0479">Metal-binding</keyword>
<dbReference type="Gene3D" id="3.40.50.1000">
    <property type="entry name" value="HAD superfamily/HAD-like"/>
    <property type="match status" value="1"/>
</dbReference>
<evidence type="ECO:0000313" key="7">
    <source>
        <dbReference type="Proteomes" id="UP001596406"/>
    </source>
</evidence>
<keyword evidence="7" id="KW-1185">Reference proteome</keyword>
<keyword evidence="4 6" id="KW-0378">Hydrolase</keyword>
<dbReference type="InterPro" id="IPR006439">
    <property type="entry name" value="HAD-SF_hydro_IA"/>
</dbReference>
<dbReference type="EC" id="3.1.3.-" evidence="6"/>
<dbReference type="InterPro" id="IPR023214">
    <property type="entry name" value="HAD_sf"/>
</dbReference>
<dbReference type="GO" id="GO:0044281">
    <property type="term" value="P:small molecule metabolic process"/>
    <property type="evidence" value="ECO:0007669"/>
    <property type="project" value="UniProtKB-ARBA"/>
</dbReference>
<comment type="cofactor">
    <cofactor evidence="1">
        <name>Mg(2+)</name>
        <dbReference type="ChEBI" id="CHEBI:18420"/>
    </cofactor>
</comment>
<keyword evidence="5" id="KW-0460">Magnesium</keyword>
<dbReference type="InterPro" id="IPR051400">
    <property type="entry name" value="HAD-like_hydrolase"/>
</dbReference>
<dbReference type="Gene3D" id="1.20.120.710">
    <property type="entry name" value="Haloacid dehalogenase hydrolase-like domain"/>
    <property type="match status" value="1"/>
</dbReference>
<dbReference type="PANTHER" id="PTHR46470:SF2">
    <property type="entry name" value="GLYCERALDEHYDE 3-PHOSPHATE PHOSPHATASE"/>
    <property type="match status" value="1"/>
</dbReference>
<evidence type="ECO:0000256" key="1">
    <source>
        <dbReference type="ARBA" id="ARBA00001946"/>
    </source>
</evidence>